<proteinExistence type="predicted"/>
<dbReference type="Proteomes" id="UP000318704">
    <property type="component" value="Chromosome"/>
</dbReference>
<protein>
    <submittedName>
        <fullName evidence="3">Rod binding protein</fullName>
    </submittedName>
</protein>
<organism evidence="3 4">
    <name type="scientific">Gimesia aquarii</name>
    <dbReference type="NCBI Taxonomy" id="2527964"/>
    <lineage>
        <taxon>Bacteria</taxon>
        <taxon>Pseudomonadati</taxon>
        <taxon>Planctomycetota</taxon>
        <taxon>Planctomycetia</taxon>
        <taxon>Planctomycetales</taxon>
        <taxon>Planctomycetaceae</taxon>
        <taxon>Gimesia</taxon>
    </lineage>
</organism>
<dbReference type="AlphaFoldDB" id="A0A517W2D5"/>
<evidence type="ECO:0000313" key="4">
    <source>
        <dbReference type="Proteomes" id="UP000318704"/>
    </source>
</evidence>
<evidence type="ECO:0000259" key="2">
    <source>
        <dbReference type="Pfam" id="PF10135"/>
    </source>
</evidence>
<dbReference type="Pfam" id="PF10135">
    <property type="entry name" value="Rod-binding"/>
    <property type="match status" value="1"/>
</dbReference>
<reference evidence="3 4" key="1">
    <citation type="submission" date="2019-03" db="EMBL/GenBank/DDBJ databases">
        <title>Deep-cultivation of Planctomycetes and their phenomic and genomic characterization uncovers novel biology.</title>
        <authorList>
            <person name="Wiegand S."/>
            <person name="Jogler M."/>
            <person name="Boedeker C."/>
            <person name="Pinto D."/>
            <person name="Vollmers J."/>
            <person name="Rivas-Marin E."/>
            <person name="Kohn T."/>
            <person name="Peeters S.H."/>
            <person name="Heuer A."/>
            <person name="Rast P."/>
            <person name="Oberbeckmann S."/>
            <person name="Bunk B."/>
            <person name="Jeske O."/>
            <person name="Meyerdierks A."/>
            <person name="Storesund J.E."/>
            <person name="Kallscheuer N."/>
            <person name="Luecker S."/>
            <person name="Lage O.M."/>
            <person name="Pohl T."/>
            <person name="Merkel B.J."/>
            <person name="Hornburger P."/>
            <person name="Mueller R.-W."/>
            <person name="Bruemmer F."/>
            <person name="Labrenz M."/>
            <person name="Spormann A.M."/>
            <person name="Op den Camp H."/>
            <person name="Overmann J."/>
            <person name="Amann R."/>
            <person name="Jetten M.S.M."/>
            <person name="Mascher T."/>
            <person name="Medema M.H."/>
            <person name="Devos D.P."/>
            <person name="Kaster A.-K."/>
            <person name="Ovreas L."/>
            <person name="Rohde M."/>
            <person name="Galperin M.Y."/>
            <person name="Jogler C."/>
        </authorList>
    </citation>
    <scope>NUCLEOTIDE SEQUENCE [LARGE SCALE GENOMIC DNA]</scope>
    <source>
        <strain evidence="3 4">V144</strain>
    </source>
</reference>
<gene>
    <name evidence="3" type="ORF">V144x_49460</name>
</gene>
<name>A0A517W2D5_9PLAN</name>
<evidence type="ECO:0000256" key="1">
    <source>
        <dbReference type="SAM" id="MobiDB-lite"/>
    </source>
</evidence>
<accession>A0A517W2D5</accession>
<dbReference type="RefSeq" id="WP_144988950.1">
    <property type="nucleotide sequence ID" value="NZ_CP037920.1"/>
</dbReference>
<feature type="domain" description="Flagellar protein FlgJ N-terminal" evidence="2">
    <location>
        <begin position="51"/>
        <end position="101"/>
    </location>
</feature>
<feature type="region of interest" description="Disordered" evidence="1">
    <location>
        <begin position="1"/>
        <end position="27"/>
    </location>
</feature>
<sequence>MSPVSAIQPAIKQTSLTKNEATAPTQLIQPQKNSSELKEAFQDFVAGTFYKQMFKALRSGQNKPAYFHGGQAEELFQSHMDQQISEDLAKQHGSVLSDTLFSTFARQMNAVSVDSLKLSSGATS</sequence>
<feature type="compositionally biased region" description="Polar residues" evidence="1">
    <location>
        <begin position="11"/>
        <end position="27"/>
    </location>
</feature>
<dbReference type="InterPro" id="IPR019301">
    <property type="entry name" value="Flagellar_prot_FlgJ_N"/>
</dbReference>
<dbReference type="EMBL" id="CP037920">
    <property type="protein sequence ID" value="QDT99435.1"/>
    <property type="molecule type" value="Genomic_DNA"/>
</dbReference>
<dbReference type="KEGG" id="gaw:V144x_49460"/>
<evidence type="ECO:0000313" key="3">
    <source>
        <dbReference type="EMBL" id="QDT99435.1"/>
    </source>
</evidence>